<proteinExistence type="predicted"/>
<dbReference type="Proteomes" id="UP000691718">
    <property type="component" value="Unassembled WGS sequence"/>
</dbReference>
<dbReference type="EMBL" id="CAJQZP010000693">
    <property type="protein sequence ID" value="CAG4978582.1"/>
    <property type="molecule type" value="Genomic_DNA"/>
</dbReference>
<gene>
    <name evidence="1" type="ORF">PAPOLLO_LOCUS9691</name>
</gene>
<comment type="caution">
    <text evidence="1">The sequence shown here is derived from an EMBL/GenBank/DDBJ whole genome shotgun (WGS) entry which is preliminary data.</text>
</comment>
<sequence>MEISIFSSDSDDSDLDVLAQLSDWDTDSDAEDRHRASSRKIRRVNYMQSLDDANFTFRFRLSKPAFTSLLMELMPFIRVTSTRNNGVHHSINFY</sequence>
<dbReference type="AlphaFoldDB" id="A0A8S3WRZ5"/>
<organism evidence="1 2">
    <name type="scientific">Parnassius apollo</name>
    <name type="common">Apollo butterfly</name>
    <name type="synonym">Papilio apollo</name>
    <dbReference type="NCBI Taxonomy" id="110799"/>
    <lineage>
        <taxon>Eukaryota</taxon>
        <taxon>Metazoa</taxon>
        <taxon>Ecdysozoa</taxon>
        <taxon>Arthropoda</taxon>
        <taxon>Hexapoda</taxon>
        <taxon>Insecta</taxon>
        <taxon>Pterygota</taxon>
        <taxon>Neoptera</taxon>
        <taxon>Endopterygota</taxon>
        <taxon>Lepidoptera</taxon>
        <taxon>Glossata</taxon>
        <taxon>Ditrysia</taxon>
        <taxon>Papilionoidea</taxon>
        <taxon>Papilionidae</taxon>
        <taxon>Parnassiinae</taxon>
        <taxon>Parnassini</taxon>
        <taxon>Parnassius</taxon>
        <taxon>Parnassius</taxon>
    </lineage>
</organism>
<protein>
    <submittedName>
        <fullName evidence="1">(apollo) hypothetical protein</fullName>
    </submittedName>
</protein>
<accession>A0A8S3WRZ5</accession>
<dbReference type="OrthoDB" id="2430314at2759"/>
<reference evidence="1" key="1">
    <citation type="submission" date="2021-04" db="EMBL/GenBank/DDBJ databases">
        <authorList>
            <person name="Tunstrom K."/>
        </authorList>
    </citation>
    <scope>NUCLEOTIDE SEQUENCE</scope>
</reference>
<keyword evidence="2" id="KW-1185">Reference proteome</keyword>
<name>A0A8S3WRZ5_PARAO</name>
<evidence type="ECO:0000313" key="1">
    <source>
        <dbReference type="EMBL" id="CAG4978582.1"/>
    </source>
</evidence>
<evidence type="ECO:0000313" key="2">
    <source>
        <dbReference type="Proteomes" id="UP000691718"/>
    </source>
</evidence>